<dbReference type="SUPFAM" id="SSF52141">
    <property type="entry name" value="Uracil-DNA glycosylase-like"/>
    <property type="match status" value="1"/>
</dbReference>
<protein>
    <submittedName>
        <fullName evidence="5">G/U mismatch-specific DNA glycosylase</fullName>
        <ecNumber evidence="5">3.2.2.28</ecNumber>
    </submittedName>
</protein>
<name>A0ABS9GX37_9BACL</name>
<dbReference type="PANTHER" id="PTHR12159">
    <property type="entry name" value="G/T AND G/U MISMATCH-SPECIFIC DNA GLYCOSYLASE"/>
    <property type="match status" value="1"/>
</dbReference>
<dbReference type="EMBL" id="JAKIJS010000001">
    <property type="protein sequence ID" value="MCF6137357.1"/>
    <property type="molecule type" value="Genomic_DNA"/>
</dbReference>
<comment type="caution">
    <text evidence="5">The sequence shown here is derived from an EMBL/GenBank/DDBJ whole genome shotgun (WGS) entry which is preliminary data.</text>
</comment>
<organism evidence="5 6">
    <name type="scientific">Pseudalkalibacillus berkeleyi</name>
    <dbReference type="NCBI Taxonomy" id="1069813"/>
    <lineage>
        <taxon>Bacteria</taxon>
        <taxon>Bacillati</taxon>
        <taxon>Bacillota</taxon>
        <taxon>Bacilli</taxon>
        <taxon>Bacillales</taxon>
        <taxon>Fictibacillaceae</taxon>
        <taxon>Pseudalkalibacillus</taxon>
    </lineage>
</organism>
<dbReference type="EC" id="3.2.2.28" evidence="5"/>
<evidence type="ECO:0000256" key="2">
    <source>
        <dbReference type="ARBA" id="ARBA00022801"/>
    </source>
</evidence>
<proteinExistence type="predicted"/>
<accession>A0ABS9GX37</accession>
<dbReference type="NCBIfam" id="NF007570">
    <property type="entry name" value="PRK10201.1"/>
    <property type="match status" value="1"/>
</dbReference>
<dbReference type="RefSeq" id="WP_236332877.1">
    <property type="nucleotide sequence ID" value="NZ_JAKIJS010000001.1"/>
</dbReference>
<keyword evidence="3" id="KW-0234">DNA repair</keyword>
<dbReference type="InterPro" id="IPR005122">
    <property type="entry name" value="Uracil-DNA_glycosylase-like"/>
</dbReference>
<gene>
    <name evidence="5" type="primary">mug</name>
    <name evidence="5" type="ORF">L2716_06410</name>
</gene>
<dbReference type="Gene3D" id="3.40.470.10">
    <property type="entry name" value="Uracil-DNA glycosylase-like domain"/>
    <property type="match status" value="1"/>
</dbReference>
<feature type="domain" description="Uracil-DNA glycosylase-like" evidence="4">
    <location>
        <begin position="6"/>
        <end position="154"/>
    </location>
</feature>
<keyword evidence="1" id="KW-0227">DNA damage</keyword>
<evidence type="ECO:0000256" key="1">
    <source>
        <dbReference type="ARBA" id="ARBA00022763"/>
    </source>
</evidence>
<sequence length="173" mass="19891">MLNPVPDLLDKNLRVIFVGFNPSIRSSETGHNYANPTNRFWKILYQSGLTERLFKAHEGEQLMDEYRYGFTNIVSRPTKEAADITKEEYEHGKIQLLQKIEAYSPSVVCFVGKGVYKQFSGRREVQWGFQDQTVSDRAEEFVAPSSSGLVRMKLDEVVSIYEQLSTLLQTRSK</sequence>
<keyword evidence="2 5" id="KW-0378">Hydrolase</keyword>
<evidence type="ECO:0000256" key="3">
    <source>
        <dbReference type="ARBA" id="ARBA00023204"/>
    </source>
</evidence>
<reference evidence="5 6" key="1">
    <citation type="submission" date="2022-01" db="EMBL/GenBank/DDBJ databases">
        <title>Alkalihalobacillus sp. EGI L200015, a novel bacterium isolated from a salt lake sediment.</title>
        <authorList>
            <person name="Gao L."/>
            <person name="Fang B.-Z."/>
            <person name="Li W.-J."/>
        </authorList>
    </citation>
    <scope>NUCLEOTIDE SEQUENCE [LARGE SCALE GENOMIC DNA]</scope>
    <source>
        <strain evidence="5 6">KCTC 12718</strain>
    </source>
</reference>
<dbReference type="CDD" id="cd10028">
    <property type="entry name" value="UDG-F2_TDG_MUG"/>
    <property type="match status" value="1"/>
</dbReference>
<dbReference type="GO" id="GO:0016798">
    <property type="term" value="F:hydrolase activity, acting on glycosyl bonds"/>
    <property type="evidence" value="ECO:0007669"/>
    <property type="project" value="UniProtKB-KW"/>
</dbReference>
<evidence type="ECO:0000313" key="6">
    <source>
        <dbReference type="Proteomes" id="UP001649381"/>
    </source>
</evidence>
<evidence type="ECO:0000259" key="4">
    <source>
        <dbReference type="Pfam" id="PF03167"/>
    </source>
</evidence>
<dbReference type="PANTHER" id="PTHR12159:SF9">
    <property type="entry name" value="G_T MISMATCH-SPECIFIC THYMINE DNA GLYCOSYLASE"/>
    <property type="match status" value="1"/>
</dbReference>
<evidence type="ECO:0000313" key="5">
    <source>
        <dbReference type="EMBL" id="MCF6137357.1"/>
    </source>
</evidence>
<keyword evidence="6" id="KW-1185">Reference proteome</keyword>
<dbReference type="Proteomes" id="UP001649381">
    <property type="component" value="Unassembled WGS sequence"/>
</dbReference>
<dbReference type="InterPro" id="IPR036895">
    <property type="entry name" value="Uracil-DNA_glycosylase-like_sf"/>
</dbReference>
<keyword evidence="5" id="KW-0326">Glycosidase</keyword>
<dbReference type="Pfam" id="PF03167">
    <property type="entry name" value="UDG"/>
    <property type="match status" value="1"/>
</dbReference>
<dbReference type="InterPro" id="IPR015637">
    <property type="entry name" value="MUG/TDG"/>
</dbReference>